<dbReference type="OrthoDB" id="6097485at2759"/>
<dbReference type="InterPro" id="IPR041645">
    <property type="entry name" value="ADAMTS_CR_2"/>
</dbReference>
<dbReference type="PROSITE" id="PS00022">
    <property type="entry name" value="EGF_1"/>
    <property type="match status" value="1"/>
</dbReference>
<feature type="binding site" evidence="9">
    <location>
        <position position="347"/>
    </location>
    <ligand>
        <name>Zn(2+)</name>
        <dbReference type="ChEBI" id="CHEBI:29105"/>
        <note>catalytic</note>
    </ligand>
</feature>
<gene>
    <name evidence="13" type="ORF">BpHYR1_025050</name>
</gene>
<feature type="compositionally biased region" description="Basic residues" evidence="10">
    <location>
        <begin position="723"/>
        <end position="744"/>
    </location>
</feature>
<keyword evidence="2 9" id="KW-0479">Metal-binding</keyword>
<keyword evidence="7" id="KW-0325">Glycoprotein</keyword>
<dbReference type="GO" id="GO:0046872">
    <property type="term" value="F:metal ion binding"/>
    <property type="evidence" value="ECO:0007669"/>
    <property type="project" value="UniProtKB-KW"/>
</dbReference>
<evidence type="ECO:0000256" key="5">
    <source>
        <dbReference type="ARBA" id="ARBA00023049"/>
    </source>
</evidence>
<evidence type="ECO:0000313" key="14">
    <source>
        <dbReference type="Proteomes" id="UP000276133"/>
    </source>
</evidence>
<dbReference type="GO" id="GO:0006509">
    <property type="term" value="P:membrane protein ectodomain proteolysis"/>
    <property type="evidence" value="ECO:0007669"/>
    <property type="project" value="TreeGrafter"/>
</dbReference>
<evidence type="ECO:0000259" key="12">
    <source>
        <dbReference type="PROSITE" id="PS50215"/>
    </source>
</evidence>
<dbReference type="SUPFAM" id="SSF55486">
    <property type="entry name" value="Metalloproteases ('zincins'), catalytic domain"/>
    <property type="match status" value="1"/>
</dbReference>
<dbReference type="InterPro" id="IPR001590">
    <property type="entry name" value="Peptidase_M12B"/>
</dbReference>
<keyword evidence="6 8" id="KW-1015">Disulfide bond</keyword>
<dbReference type="CDD" id="cd00054">
    <property type="entry name" value="EGF_CA"/>
    <property type="match status" value="1"/>
</dbReference>
<name>A0A3M7SEV9_BRAPC</name>
<keyword evidence="8" id="KW-0245">EGF-like domain</keyword>
<evidence type="ECO:0000256" key="8">
    <source>
        <dbReference type="PROSITE-ProRule" id="PRU00076"/>
    </source>
</evidence>
<comment type="caution">
    <text evidence="13">The sequence shown here is derived from an EMBL/GenBank/DDBJ whole genome shotgun (WGS) entry which is preliminary data.</text>
</comment>
<proteinExistence type="predicted"/>
<dbReference type="PANTHER" id="PTHR11905">
    <property type="entry name" value="ADAM A DISINTEGRIN AND METALLOPROTEASE DOMAIN"/>
    <property type="match status" value="1"/>
</dbReference>
<dbReference type="InterPro" id="IPR000742">
    <property type="entry name" value="EGF"/>
</dbReference>
<comment type="caution">
    <text evidence="8">Lacks conserved residue(s) required for the propagation of feature annotation.</text>
</comment>
<dbReference type="PROSITE" id="PS01186">
    <property type="entry name" value="EGF_2"/>
    <property type="match status" value="1"/>
</dbReference>
<protein>
    <submittedName>
        <fullName evidence="13">ADAM family mig-17-like</fullName>
    </submittedName>
</protein>
<dbReference type="SMART" id="SM00181">
    <property type="entry name" value="EGF"/>
    <property type="match status" value="1"/>
</dbReference>
<evidence type="ECO:0000256" key="9">
    <source>
        <dbReference type="PROSITE-ProRule" id="PRU00276"/>
    </source>
</evidence>
<evidence type="ECO:0000256" key="7">
    <source>
        <dbReference type="ARBA" id="ARBA00023180"/>
    </source>
</evidence>
<dbReference type="Proteomes" id="UP000276133">
    <property type="component" value="Unassembled WGS sequence"/>
</dbReference>
<feature type="binding site" evidence="9">
    <location>
        <position position="357"/>
    </location>
    <ligand>
        <name>Zn(2+)</name>
        <dbReference type="ChEBI" id="CHEBI:29105"/>
        <note>catalytic</note>
    </ligand>
</feature>
<dbReference type="PROSITE" id="PS50215">
    <property type="entry name" value="ADAM_MEPRO"/>
    <property type="match status" value="1"/>
</dbReference>
<evidence type="ECO:0000256" key="6">
    <source>
        <dbReference type="ARBA" id="ARBA00023157"/>
    </source>
</evidence>
<reference evidence="13 14" key="1">
    <citation type="journal article" date="2018" name="Sci. Rep.">
        <title>Genomic signatures of local adaptation to the degree of environmental predictability in rotifers.</title>
        <authorList>
            <person name="Franch-Gras L."/>
            <person name="Hahn C."/>
            <person name="Garcia-Roger E.M."/>
            <person name="Carmona M.J."/>
            <person name="Serra M."/>
            <person name="Gomez A."/>
        </authorList>
    </citation>
    <scope>NUCLEOTIDE SEQUENCE [LARGE SCALE GENOMIC DNA]</scope>
    <source>
        <strain evidence="13">HYR1</strain>
    </source>
</reference>
<dbReference type="PROSITE" id="PS50026">
    <property type="entry name" value="EGF_3"/>
    <property type="match status" value="1"/>
</dbReference>
<dbReference type="Gene3D" id="2.10.25.10">
    <property type="entry name" value="Laminin"/>
    <property type="match status" value="1"/>
</dbReference>
<evidence type="ECO:0000256" key="1">
    <source>
        <dbReference type="ARBA" id="ARBA00022670"/>
    </source>
</evidence>
<dbReference type="InterPro" id="IPR024079">
    <property type="entry name" value="MetalloPept_cat_dom_sf"/>
</dbReference>
<dbReference type="SUPFAM" id="SSF57196">
    <property type="entry name" value="EGF/Laminin"/>
    <property type="match status" value="1"/>
</dbReference>
<dbReference type="GO" id="GO:0004222">
    <property type="term" value="F:metalloendopeptidase activity"/>
    <property type="evidence" value="ECO:0007669"/>
    <property type="project" value="InterPro"/>
</dbReference>
<dbReference type="Gene3D" id="3.40.1620.60">
    <property type="match status" value="1"/>
</dbReference>
<evidence type="ECO:0000256" key="10">
    <source>
        <dbReference type="SAM" id="MobiDB-lite"/>
    </source>
</evidence>
<dbReference type="AlphaFoldDB" id="A0A3M7SEV9"/>
<keyword evidence="3" id="KW-0378">Hydrolase</keyword>
<keyword evidence="4 9" id="KW-0862">Zinc</keyword>
<dbReference type="EMBL" id="REGN01001523">
    <property type="protein sequence ID" value="RNA34108.1"/>
    <property type="molecule type" value="Genomic_DNA"/>
</dbReference>
<feature type="disulfide bond" evidence="8">
    <location>
        <begin position="636"/>
        <end position="645"/>
    </location>
</feature>
<dbReference type="Pfam" id="PF01421">
    <property type="entry name" value="Reprolysin"/>
    <property type="match status" value="1"/>
</dbReference>
<evidence type="ECO:0000256" key="2">
    <source>
        <dbReference type="ARBA" id="ARBA00022723"/>
    </source>
</evidence>
<organism evidence="13 14">
    <name type="scientific">Brachionus plicatilis</name>
    <name type="common">Marine rotifer</name>
    <name type="synonym">Brachionus muelleri</name>
    <dbReference type="NCBI Taxonomy" id="10195"/>
    <lineage>
        <taxon>Eukaryota</taxon>
        <taxon>Metazoa</taxon>
        <taxon>Spiralia</taxon>
        <taxon>Gnathifera</taxon>
        <taxon>Rotifera</taxon>
        <taxon>Eurotatoria</taxon>
        <taxon>Monogononta</taxon>
        <taxon>Pseudotrocha</taxon>
        <taxon>Ploima</taxon>
        <taxon>Brachionidae</taxon>
        <taxon>Brachionus</taxon>
    </lineage>
</organism>
<sequence length="744" mass="83695">MTFLNLDQIGDEINSFRLIIRHENTSNFPQSFSIIINHGHEIHLGAFFPDPLIAIPNINLLNQNDQSYTFNPNKRIEYVHYKDVNGNGYATVVKNSSDSFFIFGGLTSDYQIFSILPNLNFKRSRRSIKKINHRLFRQNLTDFNVSCQTQLNDIIQSKQVKLRSDRIFNGGPLIINVETLAVLDISIFNYYKNLIQSNDLSLILEHIRVYYAHVINSVNQKFQNSLATDPDLRINVRLTNILVASNAKESIWTDRSHVGDPSFPIYGNREVIIIGKALSKLGSYLNSLELNFEFDHAVGITRKDLWTDFIRNDITGGTINAGVCHDQMKYSIVEEYNPAIVPYIIAHEIGHNLGGLHDGEGRSSACSSADNYILSANPSLSKNFANLQKFSSCSIANFKQALLTNGYFNPSYICLENDPVKSVFEVYDPKLIGQYWDIDDQCRLKIGIDSTNDFTRVKNLCSNLECNKGFITYAIGSALDGTQCGVGSMCINRVCVKSSKATQSKCPFRDQLIYQWMDDFYLVYELSRTCSQYFSILDSNKYSIYNYCKTGPGSQYCCSLCTIFLQLSCYDTQDKCPTDANSCSQASRQTSCRKSCGLCQVEPVKCKSETFLCENGGKCLNTSQPVNSYSAFKCVCPSGFTGPLCSRKAPYLKTTSTASVILTTPSETLTPTQTFVSTHMSSSKKNSSVFENFATSPSSTRIFHSEKLDKSTNTNIYSSTSKSTKKKFGNKCRRRKRTIKKNNL</sequence>
<keyword evidence="5" id="KW-0482">Metalloprotease</keyword>
<dbReference type="PANTHER" id="PTHR11905:SF159">
    <property type="entry name" value="ADAM METALLOPROTEASE"/>
    <property type="match status" value="1"/>
</dbReference>
<feature type="region of interest" description="Disordered" evidence="10">
    <location>
        <begin position="714"/>
        <end position="744"/>
    </location>
</feature>
<evidence type="ECO:0000256" key="3">
    <source>
        <dbReference type="ARBA" id="ARBA00022801"/>
    </source>
</evidence>
<keyword evidence="1" id="KW-0645">Protease</keyword>
<feature type="binding site" evidence="9">
    <location>
        <position position="351"/>
    </location>
    <ligand>
        <name>Zn(2+)</name>
        <dbReference type="ChEBI" id="CHEBI:29105"/>
        <note>catalytic</note>
    </ligand>
</feature>
<evidence type="ECO:0000259" key="11">
    <source>
        <dbReference type="PROSITE" id="PS50026"/>
    </source>
</evidence>
<dbReference type="Gene3D" id="3.40.390.10">
    <property type="entry name" value="Collagenase (Catalytic Domain)"/>
    <property type="match status" value="1"/>
</dbReference>
<dbReference type="Pfam" id="PF00008">
    <property type="entry name" value="EGF"/>
    <property type="match status" value="1"/>
</dbReference>
<feature type="domain" description="Peptidase M12B" evidence="12">
    <location>
        <begin position="175"/>
        <end position="402"/>
    </location>
</feature>
<dbReference type="Pfam" id="PF17771">
    <property type="entry name" value="ADAMTS_CR_2"/>
    <property type="match status" value="1"/>
</dbReference>
<feature type="active site" evidence="9">
    <location>
        <position position="348"/>
    </location>
</feature>
<keyword evidence="14" id="KW-1185">Reference proteome</keyword>
<evidence type="ECO:0000313" key="13">
    <source>
        <dbReference type="EMBL" id="RNA34108.1"/>
    </source>
</evidence>
<accession>A0A3M7SEV9</accession>
<feature type="domain" description="EGF-like" evidence="11">
    <location>
        <begin position="602"/>
        <end position="646"/>
    </location>
</feature>
<evidence type="ECO:0000256" key="4">
    <source>
        <dbReference type="ARBA" id="ARBA00022833"/>
    </source>
</evidence>